<dbReference type="Proteomes" id="UP001329151">
    <property type="component" value="Chromosome"/>
</dbReference>
<gene>
    <name evidence="3" type="ORF">RGQ30_20290</name>
</gene>
<evidence type="ECO:0008006" key="5">
    <source>
        <dbReference type="Google" id="ProtNLM"/>
    </source>
</evidence>
<feature type="domain" description="WYL" evidence="1">
    <location>
        <begin position="161"/>
        <end position="228"/>
    </location>
</feature>
<evidence type="ECO:0000313" key="3">
    <source>
        <dbReference type="EMBL" id="BET26528.1"/>
    </source>
</evidence>
<name>A0AA86J1E7_9BURK</name>
<dbReference type="RefSeq" id="WP_130556008.1">
    <property type="nucleotide sequence ID" value="NZ_AP028947.1"/>
</dbReference>
<dbReference type="PANTHER" id="PTHR34580:SF1">
    <property type="entry name" value="PROTEIN PAFC"/>
    <property type="match status" value="1"/>
</dbReference>
<dbReference type="KEGG" id="lto:RGQ30_20290"/>
<dbReference type="EMBL" id="AP028947">
    <property type="protein sequence ID" value="BET26528.1"/>
    <property type="molecule type" value="Genomic_DNA"/>
</dbReference>
<dbReference type="PROSITE" id="PS52050">
    <property type="entry name" value="WYL"/>
    <property type="match status" value="1"/>
</dbReference>
<reference evidence="3 4" key="1">
    <citation type="submission" date="2023-10" db="EMBL/GenBank/DDBJ databases">
        <title>Complete Genome Sequence of Limnobacter thiooxidans CS-K2T, Isolated from freshwater lake sediments in Bavaria, Germany.</title>
        <authorList>
            <person name="Naruki M."/>
            <person name="Watanabe A."/>
            <person name="Warashina T."/>
            <person name="Morita T."/>
            <person name="Arakawa K."/>
        </authorList>
    </citation>
    <scope>NUCLEOTIDE SEQUENCE [LARGE SCALE GENOMIC DNA]</scope>
    <source>
        <strain evidence="3 4">CS-K2</strain>
    </source>
</reference>
<protein>
    <recommendedName>
        <fullName evidence="5">WYL domain-containing protein</fullName>
    </recommendedName>
</protein>
<dbReference type="InterPro" id="IPR051534">
    <property type="entry name" value="CBASS_pafABC_assoc_protein"/>
</dbReference>
<dbReference type="Pfam" id="PF13280">
    <property type="entry name" value="WYL"/>
    <property type="match status" value="1"/>
</dbReference>
<evidence type="ECO:0000313" key="4">
    <source>
        <dbReference type="Proteomes" id="UP001329151"/>
    </source>
</evidence>
<dbReference type="PANTHER" id="PTHR34580">
    <property type="match status" value="1"/>
</dbReference>
<dbReference type="InterPro" id="IPR057727">
    <property type="entry name" value="WCX_dom"/>
</dbReference>
<feature type="domain" description="WCX" evidence="2">
    <location>
        <begin position="263"/>
        <end position="328"/>
    </location>
</feature>
<evidence type="ECO:0000259" key="2">
    <source>
        <dbReference type="Pfam" id="PF25583"/>
    </source>
</evidence>
<dbReference type="Pfam" id="PF25583">
    <property type="entry name" value="WCX"/>
    <property type="match status" value="1"/>
</dbReference>
<proteinExistence type="predicted"/>
<dbReference type="AlphaFoldDB" id="A0AA86J1E7"/>
<dbReference type="InterPro" id="IPR026881">
    <property type="entry name" value="WYL_dom"/>
</dbReference>
<keyword evidence="4" id="KW-1185">Reference proteome</keyword>
<sequence length="330" mass="37426">MPKDTRGTLIRHWEMLRLIPKEPASISAGDLHQRLADMGFKVTKRTVERDLISLADSGFPIVLDDTQQPYLWSWSKLSSGFHAPNMSVSDALLTVMASMTLRDLLPSMLSSTLTDLNQEAEKVLDAVQHDNDLSSWRNKIAVKLPMQPLIAPTIDEQVRVALYDALLRDEQIEINYKSRSKDGEKDQSKTYVINPLGIIQRGWIVYVVTTFKGYADIRLLAMNRIQSAHRTYVKCEKPKGFKLSKYLDEGFADFGNGQIVELKAIVGEHLAKHLQESKLSVDQHIEERNGEIVLTASVPFTQQLIWWLKGFGSQIRVLEPALVKEQLEQT</sequence>
<organism evidence="3 4">
    <name type="scientific">Limnobacter thiooxidans</name>
    <dbReference type="NCBI Taxonomy" id="131080"/>
    <lineage>
        <taxon>Bacteria</taxon>
        <taxon>Pseudomonadati</taxon>
        <taxon>Pseudomonadota</taxon>
        <taxon>Betaproteobacteria</taxon>
        <taxon>Burkholderiales</taxon>
        <taxon>Burkholderiaceae</taxon>
        <taxon>Limnobacter</taxon>
    </lineage>
</organism>
<accession>A0AA86J1E7</accession>
<evidence type="ECO:0000259" key="1">
    <source>
        <dbReference type="Pfam" id="PF13280"/>
    </source>
</evidence>